<dbReference type="RefSeq" id="WP_150962077.1">
    <property type="nucleotide sequence ID" value="NZ_VZZJ01000003.1"/>
</dbReference>
<feature type="domain" description="NodB homology" evidence="6">
    <location>
        <begin position="41"/>
        <end position="247"/>
    </location>
</feature>
<keyword evidence="8" id="KW-1185">Reference proteome</keyword>
<comment type="similarity">
    <text evidence="2">Belongs to the polysaccharide deacetylase family.</text>
</comment>
<gene>
    <name evidence="7" type="ORF">F6X51_04775</name>
</gene>
<sequence length="261" mass="28763">MSDAPVPQVEQGWSSGYDRTLFRFLARRVPSRRVSLAGAGPVASITFDDVPESAARMGAPLLERKGLRGTFYVAAAWCGLQDQYWRVASRSQVRAVAEAGHEIGCHTARHVNVQSLSPRDLARECDRSRALLGEICGADPRHFCYPFGDVGLAQKRYLARRFVTCRSIYEHPNLGRVDPALLGAVGLFDATYRRERLLALVRQTVAARGWLILYTHDVSPDPTRIGTSPRLLEETLAVLADHGVPVLTLTDAARHHGLEPG</sequence>
<dbReference type="CDD" id="cd10967">
    <property type="entry name" value="CE4_GLA_like_6s"/>
    <property type="match status" value="1"/>
</dbReference>
<dbReference type="PANTHER" id="PTHR34216:SF11">
    <property type="entry name" value="CHITOOLIGOSACCHARIDE DEACETYLASE"/>
    <property type="match status" value="1"/>
</dbReference>
<evidence type="ECO:0000256" key="2">
    <source>
        <dbReference type="ARBA" id="ARBA00010973"/>
    </source>
</evidence>
<evidence type="ECO:0000313" key="7">
    <source>
        <dbReference type="EMBL" id="KAB1075207.1"/>
    </source>
</evidence>
<evidence type="ECO:0000256" key="5">
    <source>
        <dbReference type="ARBA" id="ARBA00032976"/>
    </source>
</evidence>
<dbReference type="GO" id="GO:0016810">
    <property type="term" value="F:hydrolase activity, acting on carbon-nitrogen (but not peptide) bonds"/>
    <property type="evidence" value="ECO:0007669"/>
    <property type="project" value="InterPro"/>
</dbReference>
<keyword evidence="4" id="KW-0732">Signal</keyword>
<dbReference type="EMBL" id="VZZJ01000003">
    <property type="protein sequence ID" value="KAB1075207.1"/>
    <property type="molecule type" value="Genomic_DNA"/>
</dbReference>
<accession>A0A6N6MYD5</accession>
<evidence type="ECO:0000256" key="4">
    <source>
        <dbReference type="ARBA" id="ARBA00022729"/>
    </source>
</evidence>
<dbReference type="PANTHER" id="PTHR34216">
    <property type="match status" value="1"/>
</dbReference>
<evidence type="ECO:0000259" key="6">
    <source>
        <dbReference type="PROSITE" id="PS51677"/>
    </source>
</evidence>
<comment type="function">
    <text evidence="1">Is involved in generating a small heat-stable compound (Nod), an acylated oligomer of N-acetylglucosamine, that stimulates mitosis in various plant protoplasts.</text>
</comment>
<dbReference type="Proteomes" id="UP000441523">
    <property type="component" value="Unassembled WGS sequence"/>
</dbReference>
<dbReference type="GO" id="GO:0005975">
    <property type="term" value="P:carbohydrate metabolic process"/>
    <property type="evidence" value="ECO:0007669"/>
    <property type="project" value="InterPro"/>
</dbReference>
<dbReference type="InterPro" id="IPR051398">
    <property type="entry name" value="Polysacch_Deacetylase"/>
</dbReference>
<reference evidence="7 8" key="1">
    <citation type="submission" date="2019-09" db="EMBL/GenBank/DDBJ databases">
        <title>YIM 132548 draft genome.</title>
        <authorList>
            <person name="Jiang L."/>
        </authorList>
    </citation>
    <scope>NUCLEOTIDE SEQUENCE [LARGE SCALE GENOMIC DNA]</scope>
    <source>
        <strain evidence="7 8">YIM 132548</strain>
    </source>
</reference>
<evidence type="ECO:0000256" key="3">
    <source>
        <dbReference type="ARBA" id="ARBA00020071"/>
    </source>
</evidence>
<dbReference type="InterPro" id="IPR011330">
    <property type="entry name" value="Glyco_hydro/deAcase_b/a-brl"/>
</dbReference>
<proteinExistence type="inferred from homology"/>
<name>A0A6N6MYD5_9HYPH</name>
<dbReference type="AlphaFoldDB" id="A0A6N6MYD5"/>
<dbReference type="Gene3D" id="3.20.20.370">
    <property type="entry name" value="Glycoside hydrolase/deacetylase"/>
    <property type="match status" value="1"/>
</dbReference>
<comment type="caution">
    <text evidence="7">The sequence shown here is derived from an EMBL/GenBank/DDBJ whole genome shotgun (WGS) entry which is preliminary data.</text>
</comment>
<dbReference type="InterPro" id="IPR002509">
    <property type="entry name" value="NODB_dom"/>
</dbReference>
<evidence type="ECO:0000313" key="8">
    <source>
        <dbReference type="Proteomes" id="UP000441523"/>
    </source>
</evidence>
<dbReference type="Pfam" id="PF01522">
    <property type="entry name" value="Polysacc_deac_1"/>
    <property type="match status" value="1"/>
</dbReference>
<dbReference type="SUPFAM" id="SSF88713">
    <property type="entry name" value="Glycoside hydrolase/deacetylase"/>
    <property type="match status" value="1"/>
</dbReference>
<protein>
    <recommendedName>
        <fullName evidence="3">Chitooligosaccharide deacetylase</fullName>
    </recommendedName>
    <alternativeName>
        <fullName evidence="5">Nodulation protein B</fullName>
    </alternativeName>
</protein>
<evidence type="ECO:0000256" key="1">
    <source>
        <dbReference type="ARBA" id="ARBA00003236"/>
    </source>
</evidence>
<dbReference type="PROSITE" id="PS51677">
    <property type="entry name" value="NODB"/>
    <property type="match status" value="1"/>
</dbReference>
<organism evidence="7 8">
    <name type="scientific">Methylobacterium planeticum</name>
    <dbReference type="NCBI Taxonomy" id="2615211"/>
    <lineage>
        <taxon>Bacteria</taxon>
        <taxon>Pseudomonadati</taxon>
        <taxon>Pseudomonadota</taxon>
        <taxon>Alphaproteobacteria</taxon>
        <taxon>Hyphomicrobiales</taxon>
        <taxon>Methylobacteriaceae</taxon>
        <taxon>Methylobacterium</taxon>
    </lineage>
</organism>